<dbReference type="SUPFAM" id="SSF88723">
    <property type="entry name" value="PIN domain-like"/>
    <property type="match status" value="1"/>
</dbReference>
<dbReference type="InterPro" id="IPR029060">
    <property type="entry name" value="PIN-like_dom_sf"/>
</dbReference>
<proteinExistence type="inferred from homology"/>
<dbReference type="GO" id="GO:0004540">
    <property type="term" value="F:RNA nuclease activity"/>
    <property type="evidence" value="ECO:0007669"/>
    <property type="project" value="InterPro"/>
</dbReference>
<dbReference type="InterPro" id="IPR051619">
    <property type="entry name" value="TypeII_TA_RNase_PINc/VapC"/>
</dbReference>
<keyword evidence="1 6" id="KW-1277">Toxin-antitoxin system</keyword>
<organism evidence="8 9">
    <name type="scientific">Candidatus Ozemobacter sibiricus</name>
    <dbReference type="NCBI Taxonomy" id="2268124"/>
    <lineage>
        <taxon>Bacteria</taxon>
        <taxon>Candidatus Ozemobacteria</taxon>
        <taxon>Candidatus Ozemobacterales</taxon>
        <taxon>Candidatus Ozemobacteraceae</taxon>
        <taxon>Candidatus Ozemobacter</taxon>
    </lineage>
</organism>
<evidence type="ECO:0000256" key="3">
    <source>
        <dbReference type="ARBA" id="ARBA00022723"/>
    </source>
</evidence>
<comment type="function">
    <text evidence="6">Toxic component of a toxin-antitoxin (TA) system. An RNase.</text>
</comment>
<dbReference type="AlphaFoldDB" id="A0A367ZPW3"/>
<feature type="binding site" evidence="6">
    <location>
        <position position="96"/>
    </location>
    <ligand>
        <name>Mg(2+)</name>
        <dbReference type="ChEBI" id="CHEBI:18420"/>
    </ligand>
</feature>
<dbReference type="EC" id="3.1.-.-" evidence="6"/>
<protein>
    <recommendedName>
        <fullName evidence="6">Ribonuclease VapC</fullName>
        <shortName evidence="6">RNase VapC</shortName>
        <ecNumber evidence="6">3.1.-.-</ecNumber>
    </recommendedName>
    <alternativeName>
        <fullName evidence="6">Toxin VapC</fullName>
    </alternativeName>
</protein>
<dbReference type="GO" id="GO:0090729">
    <property type="term" value="F:toxin activity"/>
    <property type="evidence" value="ECO:0007669"/>
    <property type="project" value="UniProtKB-KW"/>
</dbReference>
<keyword evidence="3 6" id="KW-0479">Metal-binding</keyword>
<keyword evidence="5 6" id="KW-0460">Magnesium</keyword>
<evidence type="ECO:0000259" key="7">
    <source>
        <dbReference type="Pfam" id="PF01850"/>
    </source>
</evidence>
<feature type="binding site" evidence="6">
    <location>
        <position position="5"/>
    </location>
    <ligand>
        <name>Mg(2+)</name>
        <dbReference type="ChEBI" id="CHEBI:18420"/>
    </ligand>
</feature>
<dbReference type="Proteomes" id="UP000252355">
    <property type="component" value="Unassembled WGS sequence"/>
</dbReference>
<keyword evidence="6" id="KW-0800">Toxin</keyword>
<sequence>MIVVDTNILAHTWLPSEIKDQIQRLIRIDHEWIAPILWRSEFRSILAKYLRLGLLSEAKANDIATLAEEQMTHREFSVPTREVLATTLHSSLSSYDAEFVVLARMKKTTLVTLDKAIARAFPTIAILLDRFIHEHTF</sequence>
<comment type="cofactor">
    <cofactor evidence="6">
        <name>Mg(2+)</name>
        <dbReference type="ChEBI" id="CHEBI:18420"/>
    </cofactor>
</comment>
<dbReference type="Pfam" id="PF01850">
    <property type="entry name" value="PIN"/>
    <property type="match status" value="1"/>
</dbReference>
<dbReference type="GO" id="GO:0016787">
    <property type="term" value="F:hydrolase activity"/>
    <property type="evidence" value="ECO:0007669"/>
    <property type="project" value="UniProtKB-KW"/>
</dbReference>
<keyword evidence="4 6" id="KW-0378">Hydrolase</keyword>
<dbReference type="PANTHER" id="PTHR35901">
    <property type="entry name" value="RIBONUCLEASE VAPC3"/>
    <property type="match status" value="1"/>
</dbReference>
<dbReference type="InterPro" id="IPR022907">
    <property type="entry name" value="VapC_family"/>
</dbReference>
<comment type="similarity">
    <text evidence="6">Belongs to the PINc/VapC protein family.</text>
</comment>
<evidence type="ECO:0000256" key="2">
    <source>
        <dbReference type="ARBA" id="ARBA00022722"/>
    </source>
</evidence>
<name>A0A367ZPW3_9BACT</name>
<evidence type="ECO:0000313" key="9">
    <source>
        <dbReference type="Proteomes" id="UP000252355"/>
    </source>
</evidence>
<evidence type="ECO:0000256" key="5">
    <source>
        <dbReference type="ARBA" id="ARBA00022842"/>
    </source>
</evidence>
<dbReference type="CDD" id="cd09873">
    <property type="entry name" value="PIN_Pae0151-like"/>
    <property type="match status" value="1"/>
</dbReference>
<dbReference type="PANTHER" id="PTHR35901:SF1">
    <property type="entry name" value="EXONUCLEASE VAPC9"/>
    <property type="match status" value="1"/>
</dbReference>
<dbReference type="InterPro" id="IPR002716">
    <property type="entry name" value="PIN_dom"/>
</dbReference>
<gene>
    <name evidence="6" type="primary">vapC</name>
    <name evidence="8" type="ORF">OZSIB_4021</name>
</gene>
<dbReference type="GO" id="GO:0000287">
    <property type="term" value="F:magnesium ion binding"/>
    <property type="evidence" value="ECO:0007669"/>
    <property type="project" value="UniProtKB-UniRule"/>
</dbReference>
<comment type="caution">
    <text evidence="8">The sequence shown here is derived from an EMBL/GenBank/DDBJ whole genome shotgun (WGS) entry which is preliminary data.</text>
</comment>
<dbReference type="InterPro" id="IPR044153">
    <property type="entry name" value="PIN_Pae0151-like"/>
</dbReference>
<evidence type="ECO:0000313" key="8">
    <source>
        <dbReference type="EMBL" id="RCK79867.1"/>
    </source>
</evidence>
<accession>A0A367ZPW3</accession>
<evidence type="ECO:0000256" key="1">
    <source>
        <dbReference type="ARBA" id="ARBA00022649"/>
    </source>
</evidence>
<evidence type="ECO:0000256" key="4">
    <source>
        <dbReference type="ARBA" id="ARBA00022801"/>
    </source>
</evidence>
<evidence type="ECO:0000256" key="6">
    <source>
        <dbReference type="HAMAP-Rule" id="MF_00265"/>
    </source>
</evidence>
<reference evidence="8 9" key="1">
    <citation type="submission" date="2018-05" db="EMBL/GenBank/DDBJ databases">
        <title>A metagenomic window into the 2 km-deep terrestrial subsurface aquifer revealed taxonomically and functionally diverse microbial community comprising novel uncultured bacterial lineages.</title>
        <authorList>
            <person name="Kadnikov V.V."/>
            <person name="Mardanov A.V."/>
            <person name="Beletsky A.V."/>
            <person name="Banks D."/>
            <person name="Pimenov N.V."/>
            <person name="Frank Y.A."/>
            <person name="Karnachuk O.V."/>
            <person name="Ravin N.V."/>
        </authorList>
    </citation>
    <scope>NUCLEOTIDE SEQUENCE [LARGE SCALE GENOMIC DNA]</scope>
    <source>
        <strain evidence="8">BY5</strain>
    </source>
</reference>
<dbReference type="HAMAP" id="MF_00265">
    <property type="entry name" value="VapC_Nob1"/>
    <property type="match status" value="1"/>
</dbReference>
<dbReference type="EMBL" id="QOQW01000010">
    <property type="protein sequence ID" value="RCK79867.1"/>
    <property type="molecule type" value="Genomic_DNA"/>
</dbReference>
<dbReference type="Gene3D" id="3.40.50.1010">
    <property type="entry name" value="5'-nuclease"/>
    <property type="match status" value="1"/>
</dbReference>
<feature type="domain" description="PIN" evidence="7">
    <location>
        <begin position="2"/>
        <end position="119"/>
    </location>
</feature>
<keyword evidence="2 6" id="KW-0540">Nuclease</keyword>